<dbReference type="AlphaFoldDB" id="A0A7S2NKX7"/>
<keyword evidence="1" id="KW-0732">Signal</keyword>
<reference evidence="2" key="1">
    <citation type="submission" date="2021-01" db="EMBL/GenBank/DDBJ databases">
        <authorList>
            <person name="Corre E."/>
            <person name="Pelletier E."/>
            <person name="Niang G."/>
            <person name="Scheremetjew M."/>
            <person name="Finn R."/>
            <person name="Kale V."/>
            <person name="Holt S."/>
            <person name="Cochrane G."/>
            <person name="Meng A."/>
            <person name="Brown T."/>
            <person name="Cohen L."/>
        </authorList>
    </citation>
    <scope>NUCLEOTIDE SEQUENCE</scope>
    <source>
        <strain evidence="2">UTEX LB 985</strain>
    </source>
</reference>
<accession>A0A7S2NKX7</accession>
<evidence type="ECO:0000313" key="2">
    <source>
        <dbReference type="EMBL" id="CAD9546993.1"/>
    </source>
</evidence>
<gene>
    <name evidence="2" type="ORF">CBRE1094_LOCUS43580</name>
</gene>
<evidence type="ECO:0008006" key="3">
    <source>
        <dbReference type="Google" id="ProtNLM"/>
    </source>
</evidence>
<dbReference type="EMBL" id="HBGU01079851">
    <property type="protein sequence ID" value="CAD9546993.1"/>
    <property type="molecule type" value="Transcribed_RNA"/>
</dbReference>
<sequence length="109" mass="12001">MILVCSLHHSLIHSSLCLPLPCGLLCKLAPHPVRVLGLDERWLRKAEWDEGVGEGVGECVDEGVGERSAQRPSCRLTKFTSLTDCLVVELTERLTDCLADCLIVSSLMR</sequence>
<feature type="chain" id="PRO_5031125761" description="Secreted protein" evidence="1">
    <location>
        <begin position="18"/>
        <end position="109"/>
    </location>
</feature>
<evidence type="ECO:0000256" key="1">
    <source>
        <dbReference type="SAM" id="SignalP"/>
    </source>
</evidence>
<feature type="signal peptide" evidence="1">
    <location>
        <begin position="1"/>
        <end position="17"/>
    </location>
</feature>
<proteinExistence type="predicted"/>
<organism evidence="2">
    <name type="scientific">Haptolina brevifila</name>
    <dbReference type="NCBI Taxonomy" id="156173"/>
    <lineage>
        <taxon>Eukaryota</taxon>
        <taxon>Haptista</taxon>
        <taxon>Haptophyta</taxon>
        <taxon>Prymnesiophyceae</taxon>
        <taxon>Prymnesiales</taxon>
        <taxon>Prymnesiaceae</taxon>
        <taxon>Haptolina</taxon>
    </lineage>
</organism>
<protein>
    <recommendedName>
        <fullName evidence="3">Secreted protein</fullName>
    </recommendedName>
</protein>
<name>A0A7S2NKX7_9EUKA</name>